<dbReference type="RefSeq" id="WP_097073702.1">
    <property type="nucleotide sequence ID" value="NZ_OBMQ01000006.1"/>
</dbReference>
<protein>
    <recommendedName>
        <fullName evidence="4">Lipoprotein</fullName>
    </recommendedName>
</protein>
<dbReference type="EMBL" id="OBMQ01000006">
    <property type="protein sequence ID" value="SOC11564.1"/>
    <property type="molecule type" value="Genomic_DNA"/>
</dbReference>
<dbReference type="OrthoDB" id="73040at2"/>
<evidence type="ECO:0000313" key="3">
    <source>
        <dbReference type="Proteomes" id="UP000219636"/>
    </source>
</evidence>
<accession>A0A285SUF5</accession>
<evidence type="ECO:0008006" key="4">
    <source>
        <dbReference type="Google" id="ProtNLM"/>
    </source>
</evidence>
<feature type="signal peptide" evidence="1">
    <location>
        <begin position="1"/>
        <end position="17"/>
    </location>
</feature>
<keyword evidence="1" id="KW-0732">Signal</keyword>
<keyword evidence="3" id="KW-1185">Reference proteome</keyword>
<dbReference type="NCBIfam" id="NF038094">
    <property type="entry name" value="CueP_fam"/>
    <property type="match status" value="1"/>
</dbReference>
<evidence type="ECO:0000256" key="1">
    <source>
        <dbReference type="SAM" id="SignalP"/>
    </source>
</evidence>
<reference evidence="3" key="1">
    <citation type="submission" date="2017-08" db="EMBL/GenBank/DDBJ databases">
        <authorList>
            <person name="Varghese N."/>
            <person name="Submissions S."/>
        </authorList>
    </citation>
    <scope>NUCLEOTIDE SEQUENCE [LARGE SCALE GENOMIC DNA]</scope>
    <source>
        <strain evidence="3">JC22</strain>
    </source>
</reference>
<dbReference type="Proteomes" id="UP000219636">
    <property type="component" value="Unassembled WGS sequence"/>
</dbReference>
<gene>
    <name evidence="2" type="ORF">SAMN05880501_106213</name>
</gene>
<proteinExistence type="predicted"/>
<organism evidence="2 3">
    <name type="scientific">Ureibacillus xyleni</name>
    <dbReference type="NCBI Taxonomy" id="614648"/>
    <lineage>
        <taxon>Bacteria</taxon>
        <taxon>Bacillati</taxon>
        <taxon>Bacillota</taxon>
        <taxon>Bacilli</taxon>
        <taxon>Bacillales</taxon>
        <taxon>Caryophanaceae</taxon>
        <taxon>Ureibacillus</taxon>
    </lineage>
</organism>
<dbReference type="Gene3D" id="2.60.40.3700">
    <property type="match status" value="1"/>
</dbReference>
<name>A0A285SUF5_9BACL</name>
<evidence type="ECO:0000313" key="2">
    <source>
        <dbReference type="EMBL" id="SOC11564.1"/>
    </source>
</evidence>
<sequence length="172" mass="19120">MKNKFVTITLFASVVLAACSGSSEEQNASQDIKTLVNDYSIGNLKAESASITSKELIVTNAEGKESTYALPEDEFFVSIAPYINETHPCENHSLTSCQGELVNETFDIYIEDSKGNVVVDETMKTLENGFIDLWVPRDETYKIKVEYDGKMVESEFSTFKNDGTCITTLQLL</sequence>
<dbReference type="InterPro" id="IPR047808">
    <property type="entry name" value="CueP-like"/>
</dbReference>
<dbReference type="AlphaFoldDB" id="A0A285SUF5"/>
<feature type="chain" id="PRO_5038728383" description="Lipoprotein" evidence="1">
    <location>
        <begin position="18"/>
        <end position="172"/>
    </location>
</feature>
<dbReference type="Pfam" id="PF21172">
    <property type="entry name" value="CueP"/>
    <property type="match status" value="1"/>
</dbReference>
<dbReference type="PROSITE" id="PS51257">
    <property type="entry name" value="PROKAR_LIPOPROTEIN"/>
    <property type="match status" value="1"/>
</dbReference>